<dbReference type="InterPro" id="IPR001190">
    <property type="entry name" value="SRCR"/>
</dbReference>
<feature type="chain" id="PRO_5044875301" evidence="3">
    <location>
        <begin position="26"/>
        <end position="260"/>
    </location>
</feature>
<comment type="caution">
    <text evidence="5">The sequence shown here is derived from an EMBL/GenBank/DDBJ whole genome shotgun (WGS) entry which is preliminary data.</text>
</comment>
<dbReference type="PRINTS" id="PR00258">
    <property type="entry name" value="SPERACTRCPTR"/>
</dbReference>
<name>A0ABC9X5Z4_GRUJA</name>
<dbReference type="PROSITE" id="PS00420">
    <property type="entry name" value="SRCR_1"/>
    <property type="match status" value="1"/>
</dbReference>
<feature type="domain" description="SRCR" evidence="4">
    <location>
        <begin position="33"/>
        <end position="170"/>
    </location>
</feature>
<keyword evidence="3" id="KW-0732">Signal</keyword>
<dbReference type="Pfam" id="PF00530">
    <property type="entry name" value="SRCR"/>
    <property type="match status" value="3"/>
</dbReference>
<accession>A0ABC9X5Z4</accession>
<evidence type="ECO:0000256" key="2">
    <source>
        <dbReference type="PROSITE-ProRule" id="PRU00196"/>
    </source>
</evidence>
<dbReference type="PANTHER" id="PTHR45817">
    <property type="entry name" value="LYSYL OXIDASE-LIKE-RELATED"/>
    <property type="match status" value="1"/>
</dbReference>
<dbReference type="PROSITE" id="PS50287">
    <property type="entry name" value="SRCR_2"/>
    <property type="match status" value="2"/>
</dbReference>
<protein>
    <submittedName>
        <fullName evidence="5">Lysyl oxidase 4</fullName>
    </submittedName>
</protein>
<comment type="caution">
    <text evidence="2">Lacks conserved residue(s) required for the propagation of feature annotation.</text>
</comment>
<feature type="domain" description="SRCR" evidence="4">
    <location>
        <begin position="198"/>
        <end position="260"/>
    </location>
</feature>
<organism evidence="5 6">
    <name type="scientific">Grus japonensis</name>
    <name type="common">Japanese crane</name>
    <name type="synonym">Red-crowned crane</name>
    <dbReference type="NCBI Taxonomy" id="30415"/>
    <lineage>
        <taxon>Eukaryota</taxon>
        <taxon>Metazoa</taxon>
        <taxon>Chordata</taxon>
        <taxon>Craniata</taxon>
        <taxon>Vertebrata</taxon>
        <taxon>Euteleostomi</taxon>
        <taxon>Archelosauria</taxon>
        <taxon>Archosauria</taxon>
        <taxon>Dinosauria</taxon>
        <taxon>Saurischia</taxon>
        <taxon>Theropoda</taxon>
        <taxon>Coelurosauria</taxon>
        <taxon>Aves</taxon>
        <taxon>Neognathae</taxon>
        <taxon>Neoaves</taxon>
        <taxon>Gruiformes</taxon>
        <taxon>Gruidae</taxon>
        <taxon>Grus</taxon>
    </lineage>
</organism>
<reference evidence="5 6" key="1">
    <citation type="submission" date="2024-06" db="EMBL/GenBank/DDBJ databases">
        <title>The draft genome of Grus japonensis, version 3.</title>
        <authorList>
            <person name="Nabeshima K."/>
            <person name="Suzuki S."/>
            <person name="Onuma M."/>
        </authorList>
    </citation>
    <scope>NUCLEOTIDE SEQUENCE [LARGE SCALE GENOMIC DNA]</scope>
    <source>
        <strain evidence="5 6">451A</strain>
    </source>
</reference>
<dbReference type="SMART" id="SM00202">
    <property type="entry name" value="SR"/>
    <property type="match status" value="1"/>
</dbReference>
<sequence>MAMLAGVSPILLLLVLLLCRVAPSGQEPAPVQLRLAGPRGPAGEGRLEVLYQGRWGTVCDDGFDFHAATVACRQLGYATAVTWTHSATYGQGEGRGQVGNEGWMGPMVLEREMETPPPTVIPSPACPPSGTIWLDNVQCGGSEGSLAECVHNGWGTSDCHHGEDAGVVCSGQRLPGARSPATISDHLGEVPGLSLEEVRLKPILARAKLSMPVTEGAVEVKHNGRWRQVCDAGWTRNNSRVVCGMLGFPREKHVNTSFYR</sequence>
<evidence type="ECO:0000259" key="4">
    <source>
        <dbReference type="PROSITE" id="PS50287"/>
    </source>
</evidence>
<proteinExistence type="predicted"/>
<dbReference type="InterPro" id="IPR050912">
    <property type="entry name" value="LOX-like_protein"/>
</dbReference>
<dbReference type="InterPro" id="IPR036772">
    <property type="entry name" value="SRCR-like_dom_sf"/>
</dbReference>
<dbReference type="SUPFAM" id="SSF56487">
    <property type="entry name" value="SRCR-like"/>
    <property type="match status" value="2"/>
</dbReference>
<keyword evidence="6" id="KW-1185">Reference proteome</keyword>
<evidence type="ECO:0000313" key="6">
    <source>
        <dbReference type="Proteomes" id="UP001623348"/>
    </source>
</evidence>
<evidence type="ECO:0000313" key="5">
    <source>
        <dbReference type="EMBL" id="GAB0192147.1"/>
    </source>
</evidence>
<evidence type="ECO:0000256" key="1">
    <source>
        <dbReference type="ARBA" id="ARBA00023157"/>
    </source>
</evidence>
<dbReference type="AlphaFoldDB" id="A0ABC9X5Z4"/>
<keyword evidence="1 2" id="KW-1015">Disulfide bond</keyword>
<dbReference type="Gene3D" id="3.10.250.10">
    <property type="entry name" value="SRCR-like domain"/>
    <property type="match status" value="3"/>
</dbReference>
<feature type="signal peptide" evidence="3">
    <location>
        <begin position="1"/>
        <end position="25"/>
    </location>
</feature>
<gene>
    <name evidence="5" type="ORF">GRJ2_001680000</name>
</gene>
<feature type="disulfide bond" evidence="2">
    <location>
        <begin position="139"/>
        <end position="149"/>
    </location>
</feature>
<dbReference type="Proteomes" id="UP001623348">
    <property type="component" value="Unassembled WGS sequence"/>
</dbReference>
<evidence type="ECO:0000256" key="3">
    <source>
        <dbReference type="SAM" id="SignalP"/>
    </source>
</evidence>
<dbReference type="PANTHER" id="PTHR45817:SF5">
    <property type="entry name" value="LYSYL OXIDASE HOMOLOG 4"/>
    <property type="match status" value="1"/>
</dbReference>
<dbReference type="EMBL" id="BAAFJT010000007">
    <property type="protein sequence ID" value="GAB0192147.1"/>
    <property type="molecule type" value="Genomic_DNA"/>
</dbReference>